<evidence type="ECO:0000256" key="10">
    <source>
        <dbReference type="ARBA" id="ARBA00093636"/>
    </source>
</evidence>
<dbReference type="Gene3D" id="3.40.1280.10">
    <property type="match status" value="1"/>
</dbReference>
<dbReference type="InterPro" id="IPR045330">
    <property type="entry name" value="TRM3/TARBP1"/>
</dbReference>
<reference evidence="13 14" key="1">
    <citation type="journal article" date="2017" name="Gigascience">
        <title>Draft genome of the honey bee ectoparasitic mite, Tropilaelaps mercedesae, is shaped by the parasitic life history.</title>
        <authorList>
            <person name="Dong X."/>
            <person name="Armstrong S.D."/>
            <person name="Xia D."/>
            <person name="Makepeace B.L."/>
            <person name="Darby A.C."/>
            <person name="Kadowaki T."/>
        </authorList>
    </citation>
    <scope>NUCLEOTIDE SEQUENCE [LARGE SCALE GENOMIC DNA]</scope>
    <source>
        <strain evidence="13">Wuxi-XJTLU</strain>
    </source>
</reference>
<evidence type="ECO:0000256" key="3">
    <source>
        <dbReference type="ARBA" id="ARBA00022679"/>
    </source>
</evidence>
<dbReference type="EC" id="2.1.1.34" evidence="9"/>
<comment type="caution">
    <text evidence="13">The sequence shown here is derived from an EMBL/GenBank/DDBJ whole genome shotgun (WGS) entry which is preliminary data.</text>
</comment>
<protein>
    <recommendedName>
        <fullName evidence="10">tRNA (guanosine(18)-2'-O)-methyltransferase TARBP1</fullName>
        <ecNumber evidence="9">2.1.1.34</ecNumber>
    </recommendedName>
    <alternativeName>
        <fullName evidence="11">TAR RNA-binding protein 1</fullName>
    </alternativeName>
</protein>
<keyword evidence="6" id="KW-0007">Acetylation</keyword>
<keyword evidence="2" id="KW-0489">Methyltransferase</keyword>
<keyword evidence="5" id="KW-0694">RNA-binding</keyword>
<dbReference type="STRING" id="418985.A0A1V9X4F6"/>
<keyword evidence="14" id="KW-1185">Reference proteome</keyword>
<evidence type="ECO:0000256" key="11">
    <source>
        <dbReference type="ARBA" id="ARBA00093656"/>
    </source>
</evidence>
<evidence type="ECO:0000259" key="12">
    <source>
        <dbReference type="Pfam" id="PF00588"/>
    </source>
</evidence>
<dbReference type="InterPro" id="IPR044748">
    <property type="entry name" value="Trm3/TARBP1_C"/>
</dbReference>
<dbReference type="InParanoid" id="A0A1V9X4F6"/>
<name>A0A1V9X4F6_9ACAR</name>
<evidence type="ECO:0000313" key="13">
    <source>
        <dbReference type="EMBL" id="OQR68286.1"/>
    </source>
</evidence>
<dbReference type="InterPro" id="IPR029026">
    <property type="entry name" value="tRNA_m1G_MTases_N"/>
</dbReference>
<dbReference type="GO" id="GO:0003723">
    <property type="term" value="F:RNA binding"/>
    <property type="evidence" value="ECO:0007669"/>
    <property type="project" value="UniProtKB-KW"/>
</dbReference>
<dbReference type="OrthoDB" id="241340at2759"/>
<dbReference type="GO" id="GO:0030488">
    <property type="term" value="P:tRNA methylation"/>
    <property type="evidence" value="ECO:0007669"/>
    <property type="project" value="InterPro"/>
</dbReference>
<organism evidence="13 14">
    <name type="scientific">Tropilaelaps mercedesae</name>
    <dbReference type="NCBI Taxonomy" id="418985"/>
    <lineage>
        <taxon>Eukaryota</taxon>
        <taxon>Metazoa</taxon>
        <taxon>Ecdysozoa</taxon>
        <taxon>Arthropoda</taxon>
        <taxon>Chelicerata</taxon>
        <taxon>Arachnida</taxon>
        <taxon>Acari</taxon>
        <taxon>Parasitiformes</taxon>
        <taxon>Mesostigmata</taxon>
        <taxon>Gamasina</taxon>
        <taxon>Dermanyssoidea</taxon>
        <taxon>Laelapidae</taxon>
        <taxon>Tropilaelaps</taxon>
    </lineage>
</organism>
<dbReference type="PANTHER" id="PTHR12029:SF11">
    <property type="entry name" value="METHYLTRANSFERASE TARBP1-RELATED"/>
    <property type="match status" value="1"/>
</dbReference>
<keyword evidence="3" id="KW-0808">Transferase</keyword>
<dbReference type="Proteomes" id="UP000192247">
    <property type="component" value="Unassembled WGS sequence"/>
</dbReference>
<dbReference type="InterPro" id="IPR001537">
    <property type="entry name" value="SpoU_MeTrfase"/>
</dbReference>
<dbReference type="Pfam" id="PF00588">
    <property type="entry name" value="SpoU_methylase"/>
    <property type="match status" value="1"/>
</dbReference>
<evidence type="ECO:0000256" key="9">
    <source>
        <dbReference type="ARBA" id="ARBA00093594"/>
    </source>
</evidence>
<dbReference type="AlphaFoldDB" id="A0A1V9X4F6"/>
<evidence type="ECO:0000256" key="4">
    <source>
        <dbReference type="ARBA" id="ARBA00022691"/>
    </source>
</evidence>
<evidence type="ECO:0000256" key="8">
    <source>
        <dbReference type="ARBA" id="ARBA00093361"/>
    </source>
</evidence>
<proteinExistence type="inferred from homology"/>
<gene>
    <name evidence="13" type="ORF">BIW11_04588</name>
</gene>
<dbReference type="CDD" id="cd18091">
    <property type="entry name" value="SpoU-like_TRM3-like"/>
    <property type="match status" value="1"/>
</dbReference>
<dbReference type="GO" id="GO:0141100">
    <property type="term" value="F:tRNA (guanine(18)-2'-O)-methyltransferase activity"/>
    <property type="evidence" value="ECO:0007669"/>
    <property type="project" value="UniProtKB-EC"/>
</dbReference>
<comment type="similarity">
    <text evidence="1">Belongs to the class IV-like SAM-binding methyltransferase superfamily. RNA methyltransferase TrmH family.</text>
</comment>
<dbReference type="EMBL" id="MNPL01025427">
    <property type="protein sequence ID" value="OQR68286.1"/>
    <property type="molecule type" value="Genomic_DNA"/>
</dbReference>
<dbReference type="InterPro" id="IPR029028">
    <property type="entry name" value="Alpha/beta_knot_MTases"/>
</dbReference>
<accession>A0A1V9X4F6</accession>
<evidence type="ECO:0000313" key="14">
    <source>
        <dbReference type="Proteomes" id="UP000192247"/>
    </source>
</evidence>
<evidence type="ECO:0000256" key="6">
    <source>
        <dbReference type="ARBA" id="ARBA00022990"/>
    </source>
</evidence>
<evidence type="ECO:0000256" key="1">
    <source>
        <dbReference type="ARBA" id="ARBA00007228"/>
    </source>
</evidence>
<keyword evidence="4" id="KW-0949">S-adenosyl-L-methionine</keyword>
<dbReference type="FunFam" id="3.40.1280.10:FF:000010">
    <property type="entry name" value="probable methyltransferase TARBP1"/>
    <property type="match status" value="1"/>
</dbReference>
<evidence type="ECO:0000256" key="7">
    <source>
        <dbReference type="ARBA" id="ARBA00093266"/>
    </source>
</evidence>
<dbReference type="PANTHER" id="PTHR12029">
    <property type="entry name" value="RNA METHYLTRANSFERASE"/>
    <property type="match status" value="1"/>
</dbReference>
<comment type="function">
    <text evidence="8">S-adenosyl-L-methionine-dependent 2'-O-ribose methyltransferase that catalyzes the formation of 2'-O-methylguanosine at position 18 (Gm18) in a subset of tRNA. Selectively mediates Gm18 methylation of tRNAGln-TTG/CTG and tRNASer-TGA/GCT. Gm18 modification can enhance the stability of modified tRNAs.</text>
</comment>
<dbReference type="SUPFAM" id="SSF75217">
    <property type="entry name" value="alpha/beta knot"/>
    <property type="match status" value="1"/>
</dbReference>
<evidence type="ECO:0000256" key="5">
    <source>
        <dbReference type="ARBA" id="ARBA00022884"/>
    </source>
</evidence>
<comment type="catalytic activity">
    <reaction evidence="7">
        <text>guanosine(18) in tRNA + S-adenosyl-L-methionine = 2'-O-methylguanosine(18) in tRNA + S-adenosyl-L-homocysteine + H(+)</text>
        <dbReference type="Rhea" id="RHEA:20077"/>
        <dbReference type="Rhea" id="RHEA-COMP:10190"/>
        <dbReference type="Rhea" id="RHEA-COMP:10192"/>
        <dbReference type="ChEBI" id="CHEBI:15378"/>
        <dbReference type="ChEBI" id="CHEBI:57856"/>
        <dbReference type="ChEBI" id="CHEBI:59789"/>
        <dbReference type="ChEBI" id="CHEBI:74269"/>
        <dbReference type="ChEBI" id="CHEBI:74445"/>
        <dbReference type="EC" id="2.1.1.34"/>
    </reaction>
    <physiologicalReaction direction="left-to-right" evidence="7">
        <dbReference type="Rhea" id="RHEA:20078"/>
    </physiologicalReaction>
</comment>
<evidence type="ECO:0000256" key="2">
    <source>
        <dbReference type="ARBA" id="ARBA00022603"/>
    </source>
</evidence>
<sequence length="1121" mass="127146">MFVDLVSVNTSQVDWILSYDEIAARLDSALQETMLHNSKDTWLRRSSLTLLGLVLCKRKIACAELIVNMLSVAEQKQIHIIEPVLTQFVEATRASAITEIFWTLRVFGKLFHHQTSWVRTKSLQQFLSLREFHRRVFSVGGENFYTNDLLDAIDQLSLYARTENCPITGPSLIGSAIREWLQALQEEISEDVFARFIADLIGKVCARTTWCSVALLYVSESLVSLDGLPVIGNLQPIQRVLSIWSFQEPLVRKYITRLWLEIACKFTGRRAKYEGLCNLASQFIEEAVYIKDHLTSLETAALSPANLCVVAWTHDPRKEEILNQNACNPHLWVTLSKIRAVPCVWLVFKDAIALDSVQRSGLALIKSSEVSDSEKNDIVSILSDCNINRGVLDEAIGEHIDWRLIYLWSKVADPSDNSPIITKCLAQVTEISDWAEMFAQPSIVYIFRTLANISKLDCFRSHAARMFEIACSLLPLTPRPMVPDLLRLIKTYLGAATEREKIARMLKMAWISCLETRKATTVFSECVDVFMTILFNETVFVTAYDDVLELCTMIREYVDSVPWFGEMFYLAMVTFLKANPLFIAPMCDKLALGLCYGPVFRKDQKVILDTERYVLRILTSNMTDSASLRLLTECESSINVRAKCVSFARSIKPNDAWTLIRALHAHDSAVSSTRRRYFNNSNIHRVKTRVWQSILVLLGSSGDFPRPDSFLQDIFHQLESDTHQMTVRILMEWCAVKVIINRKLDVAELVSSAIDKASSNRIGSICSYLNILNHVCCAAWPGTRCQIVARCVPLVMPWMMAQHFAVRRHAQFIFRRILSLCRCEPPRCHAMYQPQLDALEKVVNYGGSAKNAARLDNDFYLAESVLPECETYDLVFDKIPKAYGLTDVDCIPRRLFEDDSTWMKNSEREVNTELRIEMVDENSLRPDAVATVQETNYQRKIVPVSALLEEDRRLSSPANGSAQGQLIVVASLVDRLPNLGGICRTAEIFAVSELAIANIKILETKEFHNLSVSSHNWLPIRGVPPSAIEEYLREKKLKGFTLIGVEQTERSTPLNEFTFPKKSLLLLGNEKEGLPLHLIHKVDHCVEIPQQGVIRSLNVHVSAALLVWEFRKQHLPARASS</sequence>
<feature type="domain" description="tRNA/rRNA methyltransferase SpoU type" evidence="12">
    <location>
        <begin position="966"/>
        <end position="1107"/>
    </location>
</feature>